<dbReference type="AlphaFoldDB" id="A0A9P0NF89"/>
<evidence type="ECO:0000313" key="3">
    <source>
        <dbReference type="Proteomes" id="UP001153620"/>
    </source>
</evidence>
<accession>A0A9P0NF89</accession>
<feature type="compositionally biased region" description="Basic residues" evidence="1">
    <location>
        <begin position="212"/>
        <end position="229"/>
    </location>
</feature>
<sequence length="229" mass="26378">MMDSSTQLDLYLTEISIELLGNRIYDVNGTRQNRLISLFQALPEEDCDNDKSENSVDILCSLGYEQNFSDNEDSAINMLEDQMDFILSDANNSSGTNKDIIDNLRTIKSNQMQLLKDSSETHVRKLVERKKIVTSLNKIRQAKARECTSVATQKKVIADLYTAERDNLLKSCMNTIRLIKYIINDTRNEKLKGELIAFVHAMRSVRESHPNNIRRKVKKPYKKDKKVDK</sequence>
<protein>
    <submittedName>
        <fullName evidence="2">Uncharacterized protein</fullName>
    </submittedName>
</protein>
<feature type="region of interest" description="Disordered" evidence="1">
    <location>
        <begin position="207"/>
        <end position="229"/>
    </location>
</feature>
<proteinExistence type="predicted"/>
<evidence type="ECO:0000256" key="1">
    <source>
        <dbReference type="SAM" id="MobiDB-lite"/>
    </source>
</evidence>
<dbReference type="Proteomes" id="UP001153620">
    <property type="component" value="Chromosome 2"/>
</dbReference>
<dbReference type="EMBL" id="OU895878">
    <property type="protein sequence ID" value="CAH1718448.1"/>
    <property type="molecule type" value="Genomic_DNA"/>
</dbReference>
<gene>
    <name evidence="2" type="ORF">CHIRRI_LOCUS5839</name>
</gene>
<name>A0A9P0NF89_9DIPT</name>
<keyword evidence="3" id="KW-1185">Reference proteome</keyword>
<reference evidence="2" key="1">
    <citation type="submission" date="2022-01" db="EMBL/GenBank/DDBJ databases">
        <authorList>
            <person name="King R."/>
        </authorList>
    </citation>
    <scope>NUCLEOTIDE SEQUENCE</scope>
</reference>
<organism evidence="2 3">
    <name type="scientific">Chironomus riparius</name>
    <dbReference type="NCBI Taxonomy" id="315576"/>
    <lineage>
        <taxon>Eukaryota</taxon>
        <taxon>Metazoa</taxon>
        <taxon>Ecdysozoa</taxon>
        <taxon>Arthropoda</taxon>
        <taxon>Hexapoda</taxon>
        <taxon>Insecta</taxon>
        <taxon>Pterygota</taxon>
        <taxon>Neoptera</taxon>
        <taxon>Endopterygota</taxon>
        <taxon>Diptera</taxon>
        <taxon>Nematocera</taxon>
        <taxon>Chironomoidea</taxon>
        <taxon>Chironomidae</taxon>
        <taxon>Chironominae</taxon>
        <taxon>Chironomus</taxon>
    </lineage>
</organism>
<evidence type="ECO:0000313" key="2">
    <source>
        <dbReference type="EMBL" id="CAH1718448.1"/>
    </source>
</evidence>
<dbReference type="OrthoDB" id="10603769at2759"/>
<reference evidence="2" key="2">
    <citation type="submission" date="2022-10" db="EMBL/GenBank/DDBJ databases">
        <authorList>
            <consortium name="ENA_rothamsted_submissions"/>
            <consortium name="culmorum"/>
            <person name="King R."/>
        </authorList>
    </citation>
    <scope>NUCLEOTIDE SEQUENCE</scope>
</reference>